<dbReference type="Proteomes" id="UP000281118">
    <property type="component" value="Unassembled WGS sequence"/>
</dbReference>
<dbReference type="OrthoDB" id="9795789at2"/>
<dbReference type="EMBL" id="RXFT01000007">
    <property type="protein sequence ID" value="RUR69084.1"/>
    <property type="molecule type" value="Genomic_DNA"/>
</dbReference>
<dbReference type="PANTHER" id="PTHR15364:SF0">
    <property type="entry name" value="2'-DEOXYNUCLEOSIDE 5'-PHOSPHATE N-HYDROLASE 1"/>
    <property type="match status" value="1"/>
</dbReference>
<dbReference type="PANTHER" id="PTHR15364">
    <property type="entry name" value="2'-DEOXYNUCLEOSIDE 5'-PHOSPHATE N-HYDROLASE 1"/>
    <property type="match status" value="1"/>
</dbReference>
<dbReference type="AlphaFoldDB" id="A0A433MN51"/>
<evidence type="ECO:0000313" key="2">
    <source>
        <dbReference type="Proteomes" id="UP000281118"/>
    </source>
</evidence>
<gene>
    <name evidence="1" type="ORF">EJP67_18665</name>
</gene>
<dbReference type="InterPro" id="IPR007710">
    <property type="entry name" value="Nucleoside_deoxyribTrfase"/>
</dbReference>
<reference evidence="1 2" key="1">
    <citation type="submission" date="2018-12" db="EMBL/GenBank/DDBJ databases">
        <title>The genome sequences of Variovorax guangxiensis DSM 27352.</title>
        <authorList>
            <person name="Gao J."/>
            <person name="Sun J."/>
        </authorList>
    </citation>
    <scope>NUCLEOTIDE SEQUENCE [LARGE SCALE GENOMIC DNA]</scope>
    <source>
        <strain evidence="1 2">DSM 27352</strain>
    </source>
</reference>
<name>A0A433MN51_9BURK</name>
<organism evidence="1 2">
    <name type="scientific">Variovorax guangxiensis</name>
    <dbReference type="NCBI Taxonomy" id="1775474"/>
    <lineage>
        <taxon>Bacteria</taxon>
        <taxon>Pseudomonadati</taxon>
        <taxon>Pseudomonadota</taxon>
        <taxon>Betaproteobacteria</taxon>
        <taxon>Burkholderiales</taxon>
        <taxon>Comamonadaceae</taxon>
        <taxon>Variovorax</taxon>
    </lineage>
</organism>
<proteinExistence type="predicted"/>
<comment type="caution">
    <text evidence="1">The sequence shown here is derived from an EMBL/GenBank/DDBJ whole genome shotgun (WGS) entry which is preliminary data.</text>
</comment>
<accession>A0A433MN51</accession>
<dbReference type="Gene3D" id="3.40.50.450">
    <property type="match status" value="1"/>
</dbReference>
<dbReference type="GO" id="GO:0009159">
    <property type="term" value="P:deoxyribonucleoside monophosphate catabolic process"/>
    <property type="evidence" value="ECO:0007669"/>
    <property type="project" value="TreeGrafter"/>
</dbReference>
<dbReference type="Pfam" id="PF05014">
    <property type="entry name" value="Nuc_deoxyrib_tr"/>
    <property type="match status" value="1"/>
</dbReference>
<dbReference type="GO" id="GO:0070694">
    <property type="term" value="F:5-hydroxymethyl-dUMP N-hydrolase activity"/>
    <property type="evidence" value="ECO:0007669"/>
    <property type="project" value="TreeGrafter"/>
</dbReference>
<evidence type="ECO:0008006" key="3">
    <source>
        <dbReference type="Google" id="ProtNLM"/>
    </source>
</evidence>
<dbReference type="SUPFAM" id="SSF52309">
    <property type="entry name" value="N-(deoxy)ribosyltransferase-like"/>
    <property type="match status" value="1"/>
</dbReference>
<dbReference type="InterPro" id="IPR051239">
    <property type="entry name" value="2'-dNMP_N-hydrolase"/>
</dbReference>
<sequence length="134" mass="13932">MPTRPRVYLAGPDVFRPDAEQHFAMLAAVCERHGLEALSPFDGEVDATSAQAIYDANMAKLRAADGVVANLAPFRGEEPDSGTVFEVGVAAARGVPVVGYGAQKLAPGLAGAVTLAESAEEAIRVMAGVLKQRP</sequence>
<evidence type="ECO:0000313" key="1">
    <source>
        <dbReference type="EMBL" id="RUR69084.1"/>
    </source>
</evidence>
<protein>
    <recommendedName>
        <fullName evidence="3">Nucleoside 2-deoxyribosyltransferase</fullName>
    </recommendedName>
</protein>